<dbReference type="EMBL" id="JAJATZ010000002">
    <property type="protein sequence ID" value="MCB5198591.1"/>
    <property type="molecule type" value="Genomic_DNA"/>
</dbReference>
<gene>
    <name evidence="2" type="ORF">LGQ03_05010</name>
</gene>
<reference evidence="2" key="1">
    <citation type="submission" date="2021-10" db="EMBL/GenBank/DDBJ databases">
        <title>Loktanella gaetbuli sp. nov., isolated from a tidal flat.</title>
        <authorList>
            <person name="Park S."/>
            <person name="Yoon J.-H."/>
        </authorList>
    </citation>
    <scope>NUCLEOTIDE SEQUENCE</scope>
    <source>
        <strain evidence="2">TSTF-M6</strain>
    </source>
</reference>
<evidence type="ECO:0000313" key="2">
    <source>
        <dbReference type="EMBL" id="MCB5198591.1"/>
    </source>
</evidence>
<sequence>MAPTNFEDTMYASQDDIITLYTADALVVADRDGDGVPDDAAITRALRSASAEIDGYVGVRYDLPLADPHDILTQYCVDIALYRLAGSSSTMTEELRQRYEDAMAALKRIAKGEMRLTIAPVAGEDPDDGGPNPLTIGGPARLFSRDKMRGL</sequence>
<protein>
    <submittedName>
        <fullName evidence="2">DUF1320 domain-containing protein</fullName>
    </submittedName>
</protein>
<organism evidence="2 3">
    <name type="scientific">Loktanella gaetbuli</name>
    <dbReference type="NCBI Taxonomy" id="2881335"/>
    <lineage>
        <taxon>Bacteria</taxon>
        <taxon>Pseudomonadati</taxon>
        <taxon>Pseudomonadota</taxon>
        <taxon>Alphaproteobacteria</taxon>
        <taxon>Rhodobacterales</taxon>
        <taxon>Roseobacteraceae</taxon>
        <taxon>Loktanella</taxon>
    </lineage>
</organism>
<keyword evidence="3" id="KW-1185">Reference proteome</keyword>
<evidence type="ECO:0000313" key="3">
    <source>
        <dbReference type="Proteomes" id="UP001138961"/>
    </source>
</evidence>
<feature type="region of interest" description="Disordered" evidence="1">
    <location>
        <begin position="121"/>
        <end position="151"/>
    </location>
</feature>
<evidence type="ECO:0000256" key="1">
    <source>
        <dbReference type="SAM" id="MobiDB-lite"/>
    </source>
</evidence>
<dbReference type="RefSeq" id="WP_226747505.1">
    <property type="nucleotide sequence ID" value="NZ_JAJATZ010000002.1"/>
</dbReference>
<accession>A0ABS8BSZ4</accession>
<comment type="caution">
    <text evidence="2">The sequence shown here is derived from an EMBL/GenBank/DDBJ whole genome shotgun (WGS) entry which is preliminary data.</text>
</comment>
<dbReference type="InterPro" id="IPR009752">
    <property type="entry name" value="Phage_Mu_GpJ"/>
</dbReference>
<dbReference type="Proteomes" id="UP001138961">
    <property type="component" value="Unassembled WGS sequence"/>
</dbReference>
<name>A0ABS8BSZ4_9RHOB</name>
<dbReference type="Pfam" id="PF07030">
    <property type="entry name" value="Phage_Mu_Gp36"/>
    <property type="match status" value="1"/>
</dbReference>
<proteinExistence type="predicted"/>